<dbReference type="SUPFAM" id="SSF48403">
    <property type="entry name" value="Ankyrin repeat"/>
    <property type="match status" value="1"/>
</dbReference>
<dbReference type="InterPro" id="IPR036770">
    <property type="entry name" value="Ankyrin_rpt-contain_sf"/>
</dbReference>
<comment type="catalytic activity">
    <reaction evidence="8">
        <text>L-cysteinyl-[protein] + hexadecanoyl-CoA = S-hexadecanoyl-L-cysteinyl-[protein] + CoA</text>
        <dbReference type="Rhea" id="RHEA:36683"/>
        <dbReference type="Rhea" id="RHEA-COMP:10131"/>
        <dbReference type="Rhea" id="RHEA-COMP:11032"/>
        <dbReference type="ChEBI" id="CHEBI:29950"/>
        <dbReference type="ChEBI" id="CHEBI:57287"/>
        <dbReference type="ChEBI" id="CHEBI:57379"/>
        <dbReference type="ChEBI" id="CHEBI:74151"/>
        <dbReference type="EC" id="2.3.1.225"/>
    </reaction>
</comment>
<dbReference type="PROSITE" id="PS50297">
    <property type="entry name" value="ANK_REP_REGION"/>
    <property type="match status" value="3"/>
</dbReference>
<dbReference type="GO" id="GO:0000139">
    <property type="term" value="C:Golgi membrane"/>
    <property type="evidence" value="ECO:0007669"/>
    <property type="project" value="TreeGrafter"/>
</dbReference>
<feature type="transmembrane region" description="Helical" evidence="8">
    <location>
        <begin position="339"/>
        <end position="361"/>
    </location>
</feature>
<evidence type="ECO:0000256" key="2">
    <source>
        <dbReference type="ARBA" id="ARBA00022692"/>
    </source>
</evidence>
<feature type="transmembrane region" description="Helical" evidence="8">
    <location>
        <begin position="491"/>
        <end position="512"/>
    </location>
</feature>
<evidence type="ECO:0000256" key="7">
    <source>
        <dbReference type="PROSITE-ProRule" id="PRU00023"/>
    </source>
</evidence>
<dbReference type="Pfam" id="PF00023">
    <property type="entry name" value="Ank"/>
    <property type="match status" value="1"/>
</dbReference>
<dbReference type="Pfam" id="PF12796">
    <property type="entry name" value="Ank_2"/>
    <property type="match status" value="1"/>
</dbReference>
<dbReference type="PROSITE" id="PS50216">
    <property type="entry name" value="DHHC"/>
    <property type="match status" value="1"/>
</dbReference>
<keyword evidence="8 10" id="KW-0808">Transferase</keyword>
<keyword evidence="8" id="KW-0012">Acyltransferase</keyword>
<evidence type="ECO:0000256" key="4">
    <source>
        <dbReference type="ARBA" id="ARBA00022989"/>
    </source>
</evidence>
<dbReference type="PROSITE" id="PS50088">
    <property type="entry name" value="ANK_REPEAT"/>
    <property type="match status" value="3"/>
</dbReference>
<accession>A0A1W0A8Y4</accession>
<dbReference type="AlphaFoldDB" id="A0A1W0A8Y4"/>
<evidence type="ECO:0000313" key="11">
    <source>
        <dbReference type="Proteomes" id="UP000243217"/>
    </source>
</evidence>
<dbReference type="PRINTS" id="PR01415">
    <property type="entry name" value="ANKYRIN"/>
</dbReference>
<dbReference type="SMART" id="SM00248">
    <property type="entry name" value="ANK"/>
    <property type="match status" value="4"/>
</dbReference>
<feature type="transmembrane region" description="Helical" evidence="8">
    <location>
        <begin position="313"/>
        <end position="333"/>
    </location>
</feature>
<keyword evidence="4 8" id="KW-1133">Transmembrane helix</keyword>
<evidence type="ECO:0000313" key="10">
    <source>
        <dbReference type="EMBL" id="OQS06688.1"/>
    </source>
</evidence>
<name>A0A1W0A8Y4_9STRA</name>
<keyword evidence="2 8" id="KW-0812">Transmembrane</keyword>
<dbReference type="Pfam" id="PF01529">
    <property type="entry name" value="DHHC"/>
    <property type="match status" value="1"/>
</dbReference>
<dbReference type="PANTHER" id="PTHR24161">
    <property type="entry name" value="ANK_REP_REGION DOMAIN-CONTAINING PROTEIN-RELATED"/>
    <property type="match status" value="1"/>
</dbReference>
<comment type="domain">
    <text evidence="8">The DHHC domain is required for palmitoyltransferase activity.</text>
</comment>
<organism evidence="10 11">
    <name type="scientific">Thraustotheca clavata</name>
    <dbReference type="NCBI Taxonomy" id="74557"/>
    <lineage>
        <taxon>Eukaryota</taxon>
        <taxon>Sar</taxon>
        <taxon>Stramenopiles</taxon>
        <taxon>Oomycota</taxon>
        <taxon>Saprolegniomycetes</taxon>
        <taxon>Saprolegniales</taxon>
        <taxon>Achlyaceae</taxon>
        <taxon>Thraustotheca</taxon>
    </lineage>
</organism>
<reference evidence="10 11" key="1">
    <citation type="journal article" date="2014" name="Genome Biol. Evol.">
        <title>The secreted proteins of Achlya hypogyna and Thraustotheca clavata identify the ancestral oomycete secretome and reveal gene acquisitions by horizontal gene transfer.</title>
        <authorList>
            <person name="Misner I."/>
            <person name="Blouin N."/>
            <person name="Leonard G."/>
            <person name="Richards T.A."/>
            <person name="Lane C.E."/>
        </authorList>
    </citation>
    <scope>NUCLEOTIDE SEQUENCE [LARGE SCALE GENOMIC DNA]</scope>
    <source>
        <strain evidence="10 11">ATCC 34112</strain>
    </source>
</reference>
<feature type="domain" description="Palmitoyltransferase DHHC" evidence="9">
    <location>
        <begin position="387"/>
        <end position="529"/>
    </location>
</feature>
<dbReference type="GO" id="GO:0019706">
    <property type="term" value="F:protein-cysteine S-palmitoyltransferase activity"/>
    <property type="evidence" value="ECO:0007669"/>
    <property type="project" value="UniProtKB-EC"/>
</dbReference>
<protein>
    <recommendedName>
        <fullName evidence="8">Palmitoyltransferase</fullName>
        <ecNumber evidence="8">2.3.1.225</ecNumber>
    </recommendedName>
</protein>
<dbReference type="Gene3D" id="1.25.40.20">
    <property type="entry name" value="Ankyrin repeat-containing domain"/>
    <property type="match status" value="3"/>
</dbReference>
<keyword evidence="3" id="KW-0677">Repeat</keyword>
<evidence type="ECO:0000256" key="6">
    <source>
        <dbReference type="ARBA" id="ARBA00023136"/>
    </source>
</evidence>
<comment type="similarity">
    <text evidence="8">Belongs to the DHHC palmitoyltransferase family.</text>
</comment>
<evidence type="ECO:0000256" key="1">
    <source>
        <dbReference type="ARBA" id="ARBA00004141"/>
    </source>
</evidence>
<evidence type="ECO:0000256" key="8">
    <source>
        <dbReference type="RuleBase" id="RU079119"/>
    </source>
</evidence>
<comment type="caution">
    <text evidence="10">The sequence shown here is derived from an EMBL/GenBank/DDBJ whole genome shotgun (WGS) entry which is preliminary data.</text>
</comment>
<gene>
    <name evidence="10" type="ORF">THRCLA_01281</name>
</gene>
<proteinExistence type="inferred from homology"/>
<dbReference type="EC" id="2.3.1.225" evidence="8"/>
<feature type="transmembrane region" description="Helical" evidence="8">
    <location>
        <begin position="433"/>
        <end position="455"/>
    </location>
</feature>
<dbReference type="InterPro" id="IPR002110">
    <property type="entry name" value="Ankyrin_rpt"/>
</dbReference>
<dbReference type="InterPro" id="IPR001594">
    <property type="entry name" value="Palmitoyltrfase_DHHC"/>
</dbReference>
<feature type="repeat" description="ANK" evidence="7">
    <location>
        <begin position="208"/>
        <end position="240"/>
    </location>
</feature>
<keyword evidence="5 7" id="KW-0040">ANK repeat</keyword>
<feature type="repeat" description="ANK" evidence="7">
    <location>
        <begin position="175"/>
        <end position="207"/>
    </location>
</feature>
<feature type="repeat" description="ANK" evidence="7">
    <location>
        <begin position="241"/>
        <end position="273"/>
    </location>
</feature>
<keyword evidence="6 8" id="KW-0472">Membrane</keyword>
<sequence>MDAVAIEIPTEKTPLVTRSPRLNGYKACSNEAPKEPEGSPQQTKIVFHDDEMVVLDEKTDANASLLFLDACLSGDLFQAQRIINSMPDSTALRALLTAVHTKHNLTALCLAAYYDQPLVLKHLLDVMVLHNMLELVDSPTGPERHNATALMMCKSVASAQALLEAHASLFAQNSTGMTPLHYAASSGHAANVSLYLSLGARINAVDHRGATALHWAVYEGFQYVAILLVGQGADLSIQDSQGQTPLMIAAALNDAYLVKQLVIDGAPLSPQDRKGRTALTIAKQASNREAINALNAGKNDRWISYISTNGGTVAFFWIFLLSTTFLGLVFSIPSMPNPVVSFNITLVLLLATCGLYCRVWLANPGFIPKSLEPAYKLLDKEGPVVPCPTCVTLKPIRSKHCSTCQRCVERFDHHCPWINNCVGKHNHRGFISFLVALSCLCWYMAICAGMILLGANPLIPEAPTLAMWQTYEPLWVTTIRSNNSGYTLELIQVYMVILTMTFGVPTTILLGLQLRNVAQAVTTNEVFNKDKYAYLKDDNDNFYNPYDHGILSNCVSFWRNDMVSI</sequence>
<dbReference type="OrthoDB" id="331948at2759"/>
<dbReference type="Proteomes" id="UP000243217">
    <property type="component" value="Unassembled WGS sequence"/>
</dbReference>
<keyword evidence="11" id="KW-1185">Reference proteome</keyword>
<evidence type="ECO:0000256" key="5">
    <source>
        <dbReference type="ARBA" id="ARBA00023043"/>
    </source>
</evidence>
<evidence type="ECO:0000259" key="9">
    <source>
        <dbReference type="Pfam" id="PF01529"/>
    </source>
</evidence>
<dbReference type="PANTHER" id="PTHR24161:SF17">
    <property type="entry name" value="PALMITOYLTRANSFERASE"/>
    <property type="match status" value="1"/>
</dbReference>
<comment type="subcellular location">
    <subcellularLocation>
        <location evidence="1">Membrane</location>
        <topology evidence="1">Multi-pass membrane protein</topology>
    </subcellularLocation>
</comment>
<evidence type="ECO:0000256" key="3">
    <source>
        <dbReference type="ARBA" id="ARBA00022737"/>
    </source>
</evidence>
<dbReference type="EMBL" id="JNBS01000316">
    <property type="protein sequence ID" value="OQS06688.1"/>
    <property type="molecule type" value="Genomic_DNA"/>
</dbReference>